<evidence type="ECO:0000313" key="2">
    <source>
        <dbReference type="EMBL" id="BCU70943.1"/>
    </source>
</evidence>
<name>A0A8D5U8N7_9CREN</name>
<dbReference type="AlphaFoldDB" id="A0A8D5U8N7"/>
<dbReference type="RefSeq" id="WP_221287635.1">
    <property type="nucleotide sequence ID" value="NZ_AP024597.1"/>
</dbReference>
<dbReference type="Proteomes" id="UP000825123">
    <property type="component" value="Chromosome"/>
</dbReference>
<dbReference type="EMBL" id="AP024597">
    <property type="protein sequence ID" value="BCU70943.1"/>
    <property type="molecule type" value="Genomic_DNA"/>
</dbReference>
<proteinExistence type="predicted"/>
<keyword evidence="1" id="KW-0472">Membrane</keyword>
<keyword evidence="1" id="KW-1133">Transmembrane helix</keyword>
<dbReference type="KEGG" id="csty:KN1_22400"/>
<organism evidence="2 3">
    <name type="scientific">Stygiolobus caldivivus</name>
    <dbReference type="NCBI Taxonomy" id="2824673"/>
    <lineage>
        <taxon>Archaea</taxon>
        <taxon>Thermoproteota</taxon>
        <taxon>Thermoprotei</taxon>
        <taxon>Sulfolobales</taxon>
        <taxon>Sulfolobaceae</taxon>
        <taxon>Stygiolobus</taxon>
    </lineage>
</organism>
<keyword evidence="1" id="KW-0812">Transmembrane</keyword>
<keyword evidence="3" id="KW-1185">Reference proteome</keyword>
<reference evidence="2 3" key="1">
    <citation type="submission" date="2021-04" db="EMBL/GenBank/DDBJ databases">
        <title>Complete genome sequence of Stygiolobus sp. KN-1.</title>
        <authorList>
            <person name="Nakamura K."/>
            <person name="Sakai H."/>
            <person name="Kurosawa N."/>
        </authorList>
    </citation>
    <scope>NUCLEOTIDE SEQUENCE [LARGE SCALE GENOMIC DNA]</scope>
    <source>
        <strain evidence="2 3">KN-1</strain>
    </source>
</reference>
<evidence type="ECO:0000313" key="3">
    <source>
        <dbReference type="Proteomes" id="UP000825123"/>
    </source>
</evidence>
<dbReference type="GeneID" id="66163971"/>
<sequence length="176" mass="19802">MVQREGRGLSNILGSLLLILIVFLAWAFLYQYGLNYIHILSSSPDISVRAVVILMNYQTVKNPGTVMLELYISDDAYTPFILQHVYLTSNGIEKDLSSNTFYTAIVPYSQLSHYEVTLPISIRQAYTQMVYTFAPNFQVNQYSDWVNQGNYTIVTVQGQLGPSVIQIQTSAQVVSA</sequence>
<evidence type="ECO:0000256" key="1">
    <source>
        <dbReference type="SAM" id="Phobius"/>
    </source>
</evidence>
<protein>
    <submittedName>
        <fullName evidence="2">Uncharacterized protein</fullName>
    </submittedName>
</protein>
<feature type="transmembrane region" description="Helical" evidence="1">
    <location>
        <begin position="12"/>
        <end position="33"/>
    </location>
</feature>
<gene>
    <name evidence="2" type="ORF">KN1_22400</name>
</gene>
<accession>A0A8D5U8N7</accession>